<evidence type="ECO:0000313" key="3">
    <source>
        <dbReference type="EMBL" id="XCO73416.1"/>
    </source>
</evidence>
<dbReference type="EMBL" id="CP159925">
    <property type="protein sequence ID" value="XCO73416.1"/>
    <property type="molecule type" value="Genomic_DNA"/>
</dbReference>
<accession>A0AAU8MMA2</accession>
<dbReference type="InterPro" id="IPR022385">
    <property type="entry name" value="Rhs_assc_core"/>
</dbReference>
<dbReference type="Gene3D" id="2.60.40.10">
    <property type="entry name" value="Immunoglobulins"/>
    <property type="match status" value="1"/>
</dbReference>
<dbReference type="Pfam" id="PF25023">
    <property type="entry name" value="TEN_YD-shell"/>
    <property type="match status" value="1"/>
</dbReference>
<evidence type="ECO:0000259" key="2">
    <source>
        <dbReference type="Pfam" id="PF25023"/>
    </source>
</evidence>
<dbReference type="PANTHER" id="PTHR32305">
    <property type="match status" value="1"/>
</dbReference>
<keyword evidence="1" id="KW-0677">Repeat</keyword>
<proteinExistence type="predicted"/>
<dbReference type="InterPro" id="IPR056823">
    <property type="entry name" value="TEN-like_YD-shell"/>
</dbReference>
<feature type="domain" description="Teneurin-like YD-shell" evidence="2">
    <location>
        <begin position="550"/>
        <end position="838"/>
    </location>
</feature>
<dbReference type="InterPro" id="IPR050708">
    <property type="entry name" value="T6SS_VgrG/RHS"/>
</dbReference>
<dbReference type="RefSeq" id="WP_363796410.1">
    <property type="nucleotide sequence ID" value="NZ_CP159925.1"/>
</dbReference>
<sequence length="1018" mass="110651">MLKRIWCQAVLTAVLLLSSFGAWSGEALIMLDRSPPFYAPATLSVSIQCVNDTEENHFPKTVELYLDNALLRTSACDVGPYQITLARGNYTLKTGGVDIHNHGLSESYLQVSVLEPGDIPPQITMNPVAGGPFIAPGMVPLSANASDSDGHIVSIEYFANGQSVGTSTQAPFNLNWSAGTAGQYTITARATDNSGKTTTTYQGVPVSIEQSQVIGYIDYVGLNGNGQHEAFGWACTTGRDAPIDIHVYARGPYAEGGVFIGAMLAERASEPGVASLCKANGTAYRYNFPLSAQLLAEHPNKKLYVYGISPYGYSNNLLGNSGTHSIPGPLGVTRRFVYDQYQQLCKIIEPETGATVSAYDAAGNLEWSASGLNMPDAANCNYMEAYQSGRRVERSYDGRNRLYQLSFPDGRGNQTWEYFPDGLPKTVITGNEGQGQGNVVNTYVYDKRRNLTAEAQAQPGWYTWSSGYGYDGHGNLRWHSYPTGTVLDYAPNALGQPRQVASASQTFASNVKYYPNGAISQFTYGNGIAHAMTQNARQLPFRSTDGGALDLQTTYDKNGNVVEILDKLRGDTFSRWMSYDDLDRLATAGSCSFGGDCWHRFSYDALDNIKTWSLGGVKDHRYYYDPSNRLTNIQNASGASVIGLGYDVQGNLENKNGQGYAFDYGNRLRHVLGKEVYRYDALGRRVLSMQDNWTALNRLSMYNKAGQMIYTEAGNPRKALEHVYLGNSLLAIRETDWAGTPAVVRYQHTDALGSPVAVTNSAGAVVERTDWEPYGAAIGKPNYDGVGYTGHVMDGGSGLTYMQQRYYDPLIGRFLSVDPVAAREKGDNFNRYGYAFSNSYRFTDPDGRDGNETFGQMDAWGDVSYARTNTLSYDNAVTGLKVTGAVAGAIATEVLTTKGLGLIGKGIAAYRAQRALNRARLARDALARSLAQQGRKAPATVTGGVNSKTGEVAARACGGGKCAEDHVAEALGGKKEDIKFTEATRPRTGEQVPVCQRCERNYGRESFPKGTTKFKGDQ</sequence>
<evidence type="ECO:0000256" key="1">
    <source>
        <dbReference type="ARBA" id="ARBA00022737"/>
    </source>
</evidence>
<dbReference type="InterPro" id="IPR013783">
    <property type="entry name" value="Ig-like_fold"/>
</dbReference>
<reference evidence="3" key="1">
    <citation type="submission" date="2024-06" db="EMBL/GenBank/DDBJ databases">
        <authorList>
            <person name="Li S."/>
        </authorList>
    </citation>
    <scope>NUCLEOTIDE SEQUENCE</scope>
    <source>
        <strain evidence="3">SR10</strain>
    </source>
</reference>
<gene>
    <name evidence="3" type="ORF">ABU614_13525</name>
</gene>
<dbReference type="PANTHER" id="PTHR32305:SF15">
    <property type="entry name" value="PROTEIN RHSA-RELATED"/>
    <property type="match status" value="1"/>
</dbReference>
<protein>
    <submittedName>
        <fullName evidence="3">RHS repeat-associated core domain-containing protein</fullName>
    </submittedName>
</protein>
<organism evidence="3">
    <name type="scientific">Lysobacter firmicutimachus</name>
    <dbReference type="NCBI Taxonomy" id="1792846"/>
    <lineage>
        <taxon>Bacteria</taxon>
        <taxon>Pseudomonadati</taxon>
        <taxon>Pseudomonadota</taxon>
        <taxon>Gammaproteobacteria</taxon>
        <taxon>Lysobacterales</taxon>
        <taxon>Lysobacteraceae</taxon>
        <taxon>Lysobacter</taxon>
    </lineage>
</organism>
<dbReference type="NCBIfam" id="TIGR03696">
    <property type="entry name" value="Rhs_assc_core"/>
    <property type="match status" value="1"/>
</dbReference>
<dbReference type="Pfam" id="PF17957">
    <property type="entry name" value="Big_7"/>
    <property type="match status" value="1"/>
</dbReference>
<dbReference type="Gene3D" id="2.180.10.10">
    <property type="entry name" value="RHS repeat-associated core"/>
    <property type="match status" value="1"/>
</dbReference>
<dbReference type="AlphaFoldDB" id="A0AAU8MMA2"/>
<name>A0AAU8MMA2_9GAMM</name>